<dbReference type="Gene3D" id="2.40.10.10">
    <property type="entry name" value="Trypsin-like serine proteases"/>
    <property type="match status" value="2"/>
</dbReference>
<keyword evidence="1" id="KW-0732">Signal</keyword>
<keyword evidence="4" id="KW-1185">Reference proteome</keyword>
<dbReference type="InterPro" id="IPR035914">
    <property type="entry name" value="Sperma_CUB_dom_sf"/>
</dbReference>
<accession>A0A8J7QAC5</accession>
<dbReference type="SUPFAM" id="SSF49854">
    <property type="entry name" value="Spermadhesin, CUB domain"/>
    <property type="match status" value="1"/>
</dbReference>
<feature type="signal peptide" evidence="1">
    <location>
        <begin position="1"/>
        <end position="22"/>
    </location>
</feature>
<dbReference type="PANTHER" id="PTHR36234">
    <property type="entry name" value="LYSYL ENDOPEPTIDASE"/>
    <property type="match status" value="1"/>
</dbReference>
<comment type="caution">
    <text evidence="3">The sequence shown here is derived from an EMBL/GenBank/DDBJ whole genome shotgun (WGS) entry which is preliminary data.</text>
</comment>
<feature type="domain" description="Peptidase C-terminal archaeal/bacterial" evidence="2">
    <location>
        <begin position="459"/>
        <end position="534"/>
    </location>
</feature>
<dbReference type="Pfam" id="PF04151">
    <property type="entry name" value="PPC"/>
    <property type="match status" value="1"/>
</dbReference>
<organism evidence="3 4">
    <name type="scientific">Acanthopleuribacter pedis</name>
    <dbReference type="NCBI Taxonomy" id="442870"/>
    <lineage>
        <taxon>Bacteria</taxon>
        <taxon>Pseudomonadati</taxon>
        <taxon>Acidobacteriota</taxon>
        <taxon>Holophagae</taxon>
        <taxon>Acanthopleuribacterales</taxon>
        <taxon>Acanthopleuribacteraceae</taxon>
        <taxon>Acanthopleuribacter</taxon>
    </lineage>
</organism>
<protein>
    <submittedName>
        <fullName evidence="3">Trypsin-like peptidase domain-containing protein</fullName>
    </submittedName>
</protein>
<evidence type="ECO:0000259" key="2">
    <source>
        <dbReference type="Pfam" id="PF04151"/>
    </source>
</evidence>
<dbReference type="InterPro" id="IPR043504">
    <property type="entry name" value="Peptidase_S1_PA_chymotrypsin"/>
</dbReference>
<proteinExistence type="predicted"/>
<evidence type="ECO:0000256" key="1">
    <source>
        <dbReference type="SAM" id="SignalP"/>
    </source>
</evidence>
<dbReference type="Gene3D" id="2.60.120.290">
    <property type="entry name" value="Spermadhesin, CUB domain"/>
    <property type="match status" value="1"/>
</dbReference>
<dbReference type="SUPFAM" id="SSF50494">
    <property type="entry name" value="Trypsin-like serine proteases"/>
    <property type="match status" value="1"/>
</dbReference>
<feature type="chain" id="PRO_5035253045" evidence="1">
    <location>
        <begin position="23"/>
        <end position="666"/>
    </location>
</feature>
<dbReference type="AlphaFoldDB" id="A0A8J7QAC5"/>
<gene>
    <name evidence="3" type="ORF">J3U88_19920</name>
</gene>
<sequence>MDNRLKAMLLCLLMFWSSAMFAQEVDRTHARLSGAMSPATNEKVGTALHPDQTASLLGHMSKEVRSNYFDGFNEDLKSVATVNQIGEGFPLDFNAAELAPQSLKKAGDRFSWSVPVSSTGAYGLRLKLDLSNLEADDQIYLVDPETLYAFGPYRADKGEFWGPLVDGETTLVTLVSQNASFGDFQISEGSHIFKRRKAAKICEDDLNCENAEIRNIATAVGHFSFVSRGSTYVCTGTLLRTTDNSFQPYFLTANHCVGSQSVADTVNVYWDYRSTGCNSGQGVNKSTLPQNNGSQLLATNSNLDASLLLLNGNVGQRHFMGWNATAVPATNSSVTCIHHPAGDYMRVSKGTITGTGETACGGSYVNEIRVDWIDSLTEGGSSGSAILNSNYEVVGDESGCGPENCNGTSAPGNYDWYGSFYHFYPQIEQYLGGGDPPPPGGDTLENNVSQSFDLAQNSTKSWTVTLPANVTNFTVTISGNGDADLYVKRAAINWPGDRGSHNEAEFKAPYQSGSSESVSFSNPASGTWNVLVDGYAASAGTITATWTVGGDNGGGSGTEAFANETPHNYRNNQTYSHTYTKAGASRVGIHFVRLDTESNYDFVSIKNGAGQTIYRVSGNLISNGGGSAFGRTDGWAYVDGDTITVELVTDRSVRDWGYQTDIASYE</sequence>
<reference evidence="3" key="1">
    <citation type="submission" date="2021-03" db="EMBL/GenBank/DDBJ databases">
        <authorList>
            <person name="Wang G."/>
        </authorList>
    </citation>
    <scope>NUCLEOTIDE SEQUENCE</scope>
    <source>
        <strain evidence="3">KCTC 12899</strain>
    </source>
</reference>
<evidence type="ECO:0000313" key="4">
    <source>
        <dbReference type="Proteomes" id="UP000664417"/>
    </source>
</evidence>
<dbReference type="PANTHER" id="PTHR36234:SF5">
    <property type="entry name" value="LYSYL ENDOPEPTIDASE"/>
    <property type="match status" value="1"/>
</dbReference>
<dbReference type="Pfam" id="PF13365">
    <property type="entry name" value="Trypsin_2"/>
    <property type="match status" value="1"/>
</dbReference>
<dbReference type="RefSeq" id="WP_207860709.1">
    <property type="nucleotide sequence ID" value="NZ_JAFREP010000019.1"/>
</dbReference>
<dbReference type="InterPro" id="IPR009003">
    <property type="entry name" value="Peptidase_S1_PA"/>
</dbReference>
<dbReference type="InterPro" id="IPR007280">
    <property type="entry name" value="Peptidase_C_arc/bac"/>
</dbReference>
<dbReference type="Proteomes" id="UP000664417">
    <property type="component" value="Unassembled WGS sequence"/>
</dbReference>
<dbReference type="EMBL" id="JAFREP010000019">
    <property type="protein sequence ID" value="MBO1320757.1"/>
    <property type="molecule type" value="Genomic_DNA"/>
</dbReference>
<evidence type="ECO:0000313" key="3">
    <source>
        <dbReference type="EMBL" id="MBO1320757.1"/>
    </source>
</evidence>
<name>A0A8J7QAC5_9BACT</name>
<dbReference type="Gene3D" id="2.60.120.380">
    <property type="match status" value="1"/>
</dbReference>